<evidence type="ECO:0000313" key="2">
    <source>
        <dbReference type="Proteomes" id="UP000599523"/>
    </source>
</evidence>
<dbReference type="RefSeq" id="WP_168988793.1">
    <property type="nucleotide sequence ID" value="NZ_CAWPHM010000325.1"/>
</dbReference>
<protein>
    <submittedName>
        <fullName evidence="1">Uncharacterized protein</fullName>
    </submittedName>
</protein>
<organism evidence="1 2">
    <name type="scientific">Azoarcus taiwanensis</name>
    <dbReference type="NCBI Taxonomy" id="666964"/>
    <lineage>
        <taxon>Bacteria</taxon>
        <taxon>Pseudomonadati</taxon>
        <taxon>Pseudomonadota</taxon>
        <taxon>Betaproteobacteria</taxon>
        <taxon>Rhodocyclales</taxon>
        <taxon>Zoogloeaceae</taxon>
        <taxon>Azoarcus</taxon>
    </lineage>
</organism>
<dbReference type="Proteomes" id="UP000599523">
    <property type="component" value="Unassembled WGS sequence"/>
</dbReference>
<sequence length="100" mass="10878">MRKKTSIRLSLLAESQLKTESMKTGKPVATLASEAVDRAILSCGEKSGPAPETLAALAKLDAVLNQLSSMNVTLARQIEEVDRMSERRILNAVKILRGEK</sequence>
<dbReference type="AlphaFoldDB" id="A0A972F8R9"/>
<keyword evidence="2" id="KW-1185">Reference proteome</keyword>
<dbReference type="EMBL" id="WTVM01000095">
    <property type="protein sequence ID" value="NMG04107.1"/>
    <property type="molecule type" value="Genomic_DNA"/>
</dbReference>
<proteinExistence type="predicted"/>
<name>A0A972F8R9_9RHOO</name>
<reference evidence="1" key="1">
    <citation type="submission" date="2019-12" db="EMBL/GenBank/DDBJ databases">
        <title>Comparative genomics gives insights into the taxonomy of the Azoarcus-Aromatoleum group and reveals separate origins of nif in the plant-associated Azoarcus and non-plant-associated Aromatoleum sub-groups.</title>
        <authorList>
            <person name="Lafos M."/>
            <person name="Maluk M."/>
            <person name="Batista M."/>
            <person name="Junghare M."/>
            <person name="Carmona M."/>
            <person name="Faoro H."/>
            <person name="Cruz L.M."/>
            <person name="Battistoni F."/>
            <person name="De Souza E."/>
            <person name="Pedrosa F."/>
            <person name="Chen W.-M."/>
            <person name="Poole P.S."/>
            <person name="Dixon R.A."/>
            <person name="James E.K."/>
        </authorList>
    </citation>
    <scope>NUCLEOTIDE SEQUENCE</scope>
    <source>
        <strain evidence="1">NSC3</strain>
    </source>
</reference>
<comment type="caution">
    <text evidence="1">The sequence shown here is derived from an EMBL/GenBank/DDBJ whole genome shotgun (WGS) entry which is preliminary data.</text>
</comment>
<accession>A0A972F8R9</accession>
<gene>
    <name evidence="1" type="ORF">GPA21_14200</name>
</gene>
<evidence type="ECO:0000313" key="1">
    <source>
        <dbReference type="EMBL" id="NMG04107.1"/>
    </source>
</evidence>